<gene>
    <name evidence="3" type="ORF">SDC9_194754</name>
</gene>
<dbReference type="EMBL" id="VSSQ01108443">
    <property type="protein sequence ID" value="MPN47154.1"/>
    <property type="molecule type" value="Genomic_DNA"/>
</dbReference>
<dbReference type="AlphaFoldDB" id="A0A645IFT5"/>
<evidence type="ECO:0000256" key="1">
    <source>
        <dbReference type="ARBA" id="ARBA00010996"/>
    </source>
</evidence>
<feature type="region of interest" description="Disordered" evidence="2">
    <location>
        <begin position="93"/>
        <end position="119"/>
    </location>
</feature>
<accession>A0A645IFT5</accession>
<protein>
    <recommendedName>
        <fullName evidence="4">Alkyl hydroperoxide reductase subunit C/ Thiol specific antioxidant domain-containing protein</fullName>
    </recommendedName>
</protein>
<reference evidence="3" key="1">
    <citation type="submission" date="2019-08" db="EMBL/GenBank/DDBJ databases">
        <authorList>
            <person name="Kucharzyk K."/>
            <person name="Murdoch R.W."/>
            <person name="Higgins S."/>
            <person name="Loffler F."/>
        </authorList>
    </citation>
    <scope>NUCLEOTIDE SEQUENCE</scope>
</reference>
<comment type="similarity">
    <text evidence="1">Belongs to the SCO1/2 family.</text>
</comment>
<feature type="compositionally biased region" description="Polar residues" evidence="2">
    <location>
        <begin position="109"/>
        <end position="119"/>
    </location>
</feature>
<sequence length="119" mass="13053">MVTFDPRRDTPQALATYREMRHLPADRWTFLHGDPDDIQELAVLLGVQYKKEASGQFSHSNLITVLNQNGEIVHQLAGLGQDIEGTVKVLEALVPGTTPPPPVNKPNNSGDLSLRTTGQ</sequence>
<organism evidence="3">
    <name type="scientific">bioreactor metagenome</name>
    <dbReference type="NCBI Taxonomy" id="1076179"/>
    <lineage>
        <taxon>unclassified sequences</taxon>
        <taxon>metagenomes</taxon>
        <taxon>ecological metagenomes</taxon>
    </lineage>
</organism>
<dbReference type="CDD" id="cd02968">
    <property type="entry name" value="SCO"/>
    <property type="match status" value="1"/>
</dbReference>
<dbReference type="InterPro" id="IPR003782">
    <property type="entry name" value="SCO1/SenC"/>
</dbReference>
<name>A0A645IFT5_9ZZZZ</name>
<proteinExistence type="inferred from homology"/>
<dbReference type="InterPro" id="IPR036249">
    <property type="entry name" value="Thioredoxin-like_sf"/>
</dbReference>
<dbReference type="Gene3D" id="3.40.30.10">
    <property type="entry name" value="Glutaredoxin"/>
    <property type="match status" value="1"/>
</dbReference>
<comment type="caution">
    <text evidence="3">The sequence shown here is derived from an EMBL/GenBank/DDBJ whole genome shotgun (WGS) entry which is preliminary data.</text>
</comment>
<evidence type="ECO:0008006" key="4">
    <source>
        <dbReference type="Google" id="ProtNLM"/>
    </source>
</evidence>
<evidence type="ECO:0000256" key="2">
    <source>
        <dbReference type="SAM" id="MobiDB-lite"/>
    </source>
</evidence>
<dbReference type="Pfam" id="PF02630">
    <property type="entry name" value="SCO1-SenC"/>
    <property type="match status" value="1"/>
</dbReference>
<evidence type="ECO:0000313" key="3">
    <source>
        <dbReference type="EMBL" id="MPN47154.1"/>
    </source>
</evidence>
<dbReference type="SUPFAM" id="SSF52833">
    <property type="entry name" value="Thioredoxin-like"/>
    <property type="match status" value="1"/>
</dbReference>